<dbReference type="InterPro" id="IPR017439">
    <property type="entry name" value="Amidohydrolase"/>
</dbReference>
<dbReference type="InterPro" id="IPR002933">
    <property type="entry name" value="Peptidase_M20"/>
</dbReference>
<comment type="cofactor">
    <cofactor evidence="3">
        <name>Mn(2+)</name>
        <dbReference type="ChEBI" id="CHEBI:29035"/>
    </cofactor>
    <text evidence="3">The Mn(2+) ion enhances activity.</text>
</comment>
<dbReference type="Gene3D" id="3.40.630.10">
    <property type="entry name" value="Zn peptidases"/>
    <property type="match status" value="1"/>
</dbReference>
<proteinExistence type="inferred from homology"/>
<dbReference type="GO" id="GO:0019877">
    <property type="term" value="P:diaminopimelate biosynthetic process"/>
    <property type="evidence" value="ECO:0007669"/>
    <property type="project" value="UniProtKB-ARBA"/>
</dbReference>
<dbReference type="EMBL" id="FOIT01000004">
    <property type="protein sequence ID" value="SEW06846.1"/>
    <property type="molecule type" value="Genomic_DNA"/>
</dbReference>
<dbReference type="FunFam" id="3.30.70.360:FF:000001">
    <property type="entry name" value="N-acetyldiaminopimelate deacetylase"/>
    <property type="match status" value="1"/>
</dbReference>
<dbReference type="Gene3D" id="3.30.70.360">
    <property type="match status" value="1"/>
</dbReference>
<feature type="domain" description="Peptidase M20 dimerisation" evidence="4">
    <location>
        <begin position="183"/>
        <end position="276"/>
    </location>
</feature>
<dbReference type="SUPFAM" id="SSF53187">
    <property type="entry name" value="Zn-dependent exopeptidases"/>
    <property type="match status" value="1"/>
</dbReference>
<dbReference type="PANTHER" id="PTHR11014">
    <property type="entry name" value="PEPTIDASE M20 FAMILY MEMBER"/>
    <property type="match status" value="1"/>
</dbReference>
<keyword evidence="3" id="KW-0479">Metal-binding</keyword>
<keyword evidence="2 5" id="KW-0378">Hydrolase</keyword>
<dbReference type="SUPFAM" id="SSF55031">
    <property type="entry name" value="Bacterial exopeptidase dimerisation domain"/>
    <property type="match status" value="1"/>
</dbReference>
<keyword evidence="3" id="KW-0464">Manganese</keyword>
<feature type="binding site" evidence="3">
    <location>
        <position position="160"/>
    </location>
    <ligand>
        <name>Mn(2+)</name>
        <dbReference type="ChEBI" id="CHEBI:29035"/>
        <label>2</label>
    </ligand>
</feature>
<evidence type="ECO:0000256" key="3">
    <source>
        <dbReference type="PIRSR" id="PIRSR005962-1"/>
    </source>
</evidence>
<evidence type="ECO:0000256" key="1">
    <source>
        <dbReference type="ARBA" id="ARBA00006153"/>
    </source>
</evidence>
<dbReference type="NCBIfam" id="TIGR01891">
    <property type="entry name" value="amidohydrolases"/>
    <property type="match status" value="1"/>
</dbReference>
<dbReference type="Proteomes" id="UP000243605">
    <property type="component" value="Unassembled WGS sequence"/>
</dbReference>
<organism evidence="5 6">
    <name type="scientific">Aliicoccus persicus</name>
    <dbReference type="NCBI Taxonomy" id="930138"/>
    <lineage>
        <taxon>Bacteria</taxon>
        <taxon>Bacillati</taxon>
        <taxon>Bacillota</taxon>
        <taxon>Bacilli</taxon>
        <taxon>Bacillales</taxon>
        <taxon>Staphylococcaceae</taxon>
        <taxon>Aliicoccus</taxon>
    </lineage>
</organism>
<dbReference type="GO" id="GO:0046872">
    <property type="term" value="F:metal ion binding"/>
    <property type="evidence" value="ECO:0007669"/>
    <property type="project" value="UniProtKB-KW"/>
</dbReference>
<dbReference type="GO" id="GO:0050118">
    <property type="term" value="F:N-acetyldiaminopimelate deacetylase activity"/>
    <property type="evidence" value="ECO:0007669"/>
    <property type="project" value="UniProtKB-ARBA"/>
</dbReference>
<evidence type="ECO:0000256" key="2">
    <source>
        <dbReference type="ARBA" id="ARBA00022801"/>
    </source>
</evidence>
<dbReference type="PIRSF" id="PIRSF005962">
    <property type="entry name" value="Pept_M20D_amidohydro"/>
    <property type="match status" value="1"/>
</dbReference>
<feature type="binding site" evidence="3">
    <location>
        <position position="101"/>
    </location>
    <ligand>
        <name>Mn(2+)</name>
        <dbReference type="ChEBI" id="CHEBI:29035"/>
        <label>2</label>
    </ligand>
</feature>
<feature type="binding site" evidence="3">
    <location>
        <position position="135"/>
    </location>
    <ligand>
        <name>Mn(2+)</name>
        <dbReference type="ChEBI" id="CHEBI:29035"/>
        <label>2</label>
    </ligand>
</feature>
<reference evidence="5 6" key="1">
    <citation type="submission" date="2016-10" db="EMBL/GenBank/DDBJ databases">
        <authorList>
            <person name="Varghese N."/>
            <person name="Submissions S."/>
        </authorList>
    </citation>
    <scope>NUCLEOTIDE SEQUENCE [LARGE SCALE GENOMIC DNA]</scope>
    <source>
        <strain evidence="5 6">IBRC-M10081</strain>
    </source>
</reference>
<evidence type="ECO:0000313" key="5">
    <source>
        <dbReference type="EMBL" id="SEW06846.1"/>
    </source>
</evidence>
<feature type="binding site" evidence="3">
    <location>
        <position position="356"/>
    </location>
    <ligand>
        <name>Mn(2+)</name>
        <dbReference type="ChEBI" id="CHEBI:29035"/>
        <label>2</label>
    </ligand>
</feature>
<dbReference type="InterPro" id="IPR036264">
    <property type="entry name" value="Bact_exopeptidase_dim_dom"/>
</dbReference>
<gene>
    <name evidence="5" type="ORF">SAMN05192557_1459</name>
</gene>
<dbReference type="Pfam" id="PF01546">
    <property type="entry name" value="Peptidase_M20"/>
    <property type="match status" value="1"/>
</dbReference>
<dbReference type="AlphaFoldDB" id="A0A662Z3U8"/>
<protein>
    <submittedName>
        <fullName evidence="5">Amidohydrolase</fullName>
    </submittedName>
</protein>
<name>A0A662Z3U8_9STAP</name>
<accession>A0A662Z3U8</accession>
<keyword evidence="6" id="KW-1185">Reference proteome</keyword>
<feature type="binding site" evidence="3">
    <location>
        <position position="99"/>
    </location>
    <ligand>
        <name>Mn(2+)</name>
        <dbReference type="ChEBI" id="CHEBI:29035"/>
        <label>2</label>
    </ligand>
</feature>
<dbReference type="InterPro" id="IPR011650">
    <property type="entry name" value="Peptidase_M20_dimer"/>
</dbReference>
<dbReference type="OrthoDB" id="2985724at2"/>
<comment type="similarity">
    <text evidence="1">Belongs to the peptidase M20 family.</text>
</comment>
<sequence length="387" mass="43039">MKTIATDYLQQMIDVRRHLHMYPEKSFEAYETQQYILKQLERYEDIEIISPIGDTLSILATIGTKKPHIAFRADFDALPIPDEKDVLYRSKNDGFSHACGHDAHTATLLGLVDAVYANRDKLNGTVSFIFQDSEELLPGSAKRIVESGVLKDVDKVYGQHYWSQIDLNTVEVCEGELISSPDSFNITIVGSGGHAAYPHTTVDPIVIASEVIISLQSIISRQLSPLDKAVFSFGAVEGGNAFNVIPGKVSIRGTTRSFDKEISNKVKDIVERECKYIAEKRGAKAEVDYVQGFPAVINHANEAEVVRQAVESVELNYKEATPLMIGEDFSYYINEIPGAFFLTGSRSDEATGYAHHSSTFDIDERAMLNGLSLFMKILENEGVVEWN</sequence>
<evidence type="ECO:0000259" key="4">
    <source>
        <dbReference type="Pfam" id="PF07687"/>
    </source>
</evidence>
<dbReference type="PANTHER" id="PTHR11014:SF63">
    <property type="entry name" value="METALLOPEPTIDASE, PUTATIVE (AFU_ORTHOLOGUE AFUA_6G09600)-RELATED"/>
    <property type="match status" value="1"/>
</dbReference>
<dbReference type="Pfam" id="PF07687">
    <property type="entry name" value="M20_dimer"/>
    <property type="match status" value="1"/>
</dbReference>
<dbReference type="RefSeq" id="WP_091475281.1">
    <property type="nucleotide sequence ID" value="NZ_FOIT01000004.1"/>
</dbReference>
<evidence type="ECO:0000313" key="6">
    <source>
        <dbReference type="Proteomes" id="UP000243605"/>
    </source>
</evidence>